<name>A0A1M6IQS1_9FLAO</name>
<protein>
    <submittedName>
        <fullName evidence="1">Uncharacterized protein</fullName>
    </submittedName>
</protein>
<evidence type="ECO:0000313" key="1">
    <source>
        <dbReference type="EMBL" id="SHJ36831.1"/>
    </source>
</evidence>
<proteinExistence type="predicted"/>
<dbReference type="RefSeq" id="WP_073318768.1">
    <property type="nucleotide sequence ID" value="NZ_FQYP01000008.1"/>
</dbReference>
<dbReference type="EMBL" id="FQYP01000008">
    <property type="protein sequence ID" value="SHJ36831.1"/>
    <property type="molecule type" value="Genomic_DNA"/>
</dbReference>
<evidence type="ECO:0000313" key="2">
    <source>
        <dbReference type="Proteomes" id="UP000184432"/>
    </source>
</evidence>
<dbReference type="Proteomes" id="UP000184432">
    <property type="component" value="Unassembled WGS sequence"/>
</dbReference>
<reference evidence="2" key="1">
    <citation type="submission" date="2016-11" db="EMBL/GenBank/DDBJ databases">
        <authorList>
            <person name="Varghese N."/>
            <person name="Submissions S."/>
        </authorList>
    </citation>
    <scope>NUCLEOTIDE SEQUENCE [LARGE SCALE GENOMIC DNA]</scope>
    <source>
        <strain evidence="2">DSM 22623</strain>
    </source>
</reference>
<accession>A0A1M6IQS1</accession>
<gene>
    <name evidence="1" type="ORF">SAMN04488508_10817</name>
</gene>
<dbReference type="AlphaFoldDB" id="A0A1M6IQS1"/>
<dbReference type="STRING" id="570521.SAMN04488508_10817"/>
<dbReference type="OrthoDB" id="732094at2"/>
<organism evidence="1 2">
    <name type="scientific">Aquimarina spongiae</name>
    <dbReference type="NCBI Taxonomy" id="570521"/>
    <lineage>
        <taxon>Bacteria</taxon>
        <taxon>Pseudomonadati</taxon>
        <taxon>Bacteroidota</taxon>
        <taxon>Flavobacteriia</taxon>
        <taxon>Flavobacteriales</taxon>
        <taxon>Flavobacteriaceae</taxon>
        <taxon>Aquimarina</taxon>
    </lineage>
</organism>
<sequence length="495" mass="59131">MSVISSIIQTFSEEEKRSFVTFLKRKNKRNDTKNIELFKLLDTNEEVKDLDILIYGKRSKNAYHALSKRLHDNLIDFVASKSFEGETSEEMEILKLLLSSRIFFEQKQNKIAFKTLQKAEQKAKTYDLYTILNEIYYTKIQYAHLSSSLLLPDLISDFRKNKISIQEEENLNLFYATVQNQLHQQHADFNTVIKSTLSQFGISVTQDLTFRSLFKILEITNKAAQETRDYFTILPFVEEAYSKIMDKEELIDKHLFYHIQILYYVANAYFRNKDFNTSMHHLSQMKEQMLKHQKKYYRRFFPQYTLLQTLNLNYTGNGEKAIAILENFEEHKYKEQVTYLLDLKLSLIVFYFQQLRFRDALNVFNSLYHSDTWYTQKAGVLWVIKKNLVEILLRIELDHIDLIESRVNSFRKKHGTYLKQHGEKRALEFLKLIIEYYRKPEVITTDSFRSKIKQALIDSRREQEDIFEMSFYAWLQAKAHNNNLYRITLKLLAQT</sequence>
<keyword evidence="2" id="KW-1185">Reference proteome</keyword>